<dbReference type="OrthoDB" id="9907660at2"/>
<organism evidence="1 2">
    <name type="scientific">Crocosphaera chwakensis CCY0110</name>
    <dbReference type="NCBI Taxonomy" id="391612"/>
    <lineage>
        <taxon>Bacteria</taxon>
        <taxon>Bacillati</taxon>
        <taxon>Cyanobacteriota</taxon>
        <taxon>Cyanophyceae</taxon>
        <taxon>Oscillatoriophycideae</taxon>
        <taxon>Chroococcales</taxon>
        <taxon>Aphanothecaceae</taxon>
        <taxon>Crocosphaera</taxon>
        <taxon>Crocosphaera chwakensis</taxon>
    </lineage>
</organism>
<sequence length="142" mass="16521">MTNNQFIELPEELTISLKSTNGHFLAVPENEVEWEGNWYFLVKLHIKETFLYRAIKAGIELDTLNLKDKLGCLEIRGYTTKSELLDSYKSVYLPITNSNLKSRTELSQPNFIKAPVQLRKDMNFFKQGFTQFLSSCEFLDRS</sequence>
<gene>
    <name evidence="1" type="ORF">CY0110_04071</name>
</gene>
<proteinExistence type="predicted"/>
<name>A3IT84_9CHRO</name>
<dbReference type="EMBL" id="AAXW01000027">
    <property type="protein sequence ID" value="EAZ90269.1"/>
    <property type="molecule type" value="Genomic_DNA"/>
</dbReference>
<evidence type="ECO:0000313" key="1">
    <source>
        <dbReference type="EMBL" id="EAZ90269.1"/>
    </source>
</evidence>
<accession>A3IT84</accession>
<comment type="caution">
    <text evidence="1">The sequence shown here is derived from an EMBL/GenBank/DDBJ whole genome shotgun (WGS) entry which is preliminary data.</text>
</comment>
<dbReference type="eggNOG" id="COG0270">
    <property type="taxonomic scope" value="Bacteria"/>
</dbReference>
<keyword evidence="2" id="KW-1185">Reference proteome</keyword>
<dbReference type="Proteomes" id="UP000003781">
    <property type="component" value="Unassembled WGS sequence"/>
</dbReference>
<dbReference type="RefSeq" id="WP_008276588.1">
    <property type="nucleotide sequence ID" value="NZ_AAXW01000027.1"/>
</dbReference>
<dbReference type="AlphaFoldDB" id="A3IT84"/>
<protein>
    <submittedName>
        <fullName evidence="1">Uncharacterized protein</fullName>
    </submittedName>
</protein>
<reference evidence="1 2" key="1">
    <citation type="submission" date="2007-03" db="EMBL/GenBank/DDBJ databases">
        <authorList>
            <person name="Stal L."/>
            <person name="Ferriera S."/>
            <person name="Johnson J."/>
            <person name="Kravitz S."/>
            <person name="Beeson K."/>
            <person name="Sutton G."/>
            <person name="Rogers Y.-H."/>
            <person name="Friedman R."/>
            <person name="Frazier M."/>
            <person name="Venter J.C."/>
        </authorList>
    </citation>
    <scope>NUCLEOTIDE SEQUENCE [LARGE SCALE GENOMIC DNA]</scope>
    <source>
        <strain evidence="1 2">CCY0110</strain>
    </source>
</reference>
<evidence type="ECO:0000313" key="2">
    <source>
        <dbReference type="Proteomes" id="UP000003781"/>
    </source>
</evidence>